<name>A0A9X3D1I9_9FLAO</name>
<keyword evidence="1 4" id="KW-0808">Transferase</keyword>
<dbReference type="InterPro" id="IPR003329">
    <property type="entry name" value="Cytidylyl_trans"/>
</dbReference>
<comment type="catalytic activity">
    <reaction evidence="4">
        <text>3-deoxy-alpha-D-manno-oct-2-ulosonate + CTP = CMP-3-deoxy-beta-D-manno-octulosonate + diphosphate</text>
        <dbReference type="Rhea" id="RHEA:23448"/>
        <dbReference type="ChEBI" id="CHEBI:33019"/>
        <dbReference type="ChEBI" id="CHEBI:37563"/>
        <dbReference type="ChEBI" id="CHEBI:85986"/>
        <dbReference type="ChEBI" id="CHEBI:85987"/>
        <dbReference type="EC" id="2.7.7.38"/>
    </reaction>
</comment>
<evidence type="ECO:0000256" key="3">
    <source>
        <dbReference type="ARBA" id="ARBA00022985"/>
    </source>
</evidence>
<dbReference type="HAMAP" id="MF_00057">
    <property type="entry name" value="KdsB"/>
    <property type="match status" value="1"/>
</dbReference>
<dbReference type="GO" id="GO:0008690">
    <property type="term" value="F:3-deoxy-manno-octulosonate cytidylyltransferase activity"/>
    <property type="evidence" value="ECO:0007669"/>
    <property type="project" value="UniProtKB-UniRule"/>
</dbReference>
<protein>
    <recommendedName>
        <fullName evidence="4">3-deoxy-manno-octulosonate cytidylyltransferase</fullName>
        <ecNumber evidence="4">2.7.7.38</ecNumber>
    </recommendedName>
    <alternativeName>
        <fullName evidence="4">CMP-2-keto-3-deoxyoctulosonic acid synthase</fullName>
        <shortName evidence="4">CKS</shortName>
        <shortName evidence="4">CMP-KDO synthase</shortName>
    </alternativeName>
</protein>
<dbReference type="RefSeq" id="WP_266070654.1">
    <property type="nucleotide sequence ID" value="NZ_JAPJDA010000024.1"/>
</dbReference>
<evidence type="ECO:0000256" key="2">
    <source>
        <dbReference type="ARBA" id="ARBA00022695"/>
    </source>
</evidence>
<comment type="pathway">
    <text evidence="4">Nucleotide-sugar biosynthesis; CMP-3-deoxy-D-manno-octulosonate biosynthesis; CMP-3-deoxy-D-manno-octulosonate from 3-deoxy-D-manno-octulosonate and CTP: step 1/1.</text>
</comment>
<dbReference type="InterPro" id="IPR004528">
    <property type="entry name" value="KdsB"/>
</dbReference>
<dbReference type="EMBL" id="JAPJDA010000024">
    <property type="protein sequence ID" value="MCX2839295.1"/>
    <property type="molecule type" value="Genomic_DNA"/>
</dbReference>
<dbReference type="PANTHER" id="PTHR42866">
    <property type="entry name" value="3-DEOXY-MANNO-OCTULOSONATE CYTIDYLYLTRANSFERASE"/>
    <property type="match status" value="1"/>
</dbReference>
<dbReference type="GO" id="GO:0033468">
    <property type="term" value="P:CMP-keto-3-deoxy-D-manno-octulosonic acid biosynthetic process"/>
    <property type="evidence" value="ECO:0007669"/>
    <property type="project" value="UniProtKB-UniRule"/>
</dbReference>
<evidence type="ECO:0000313" key="5">
    <source>
        <dbReference type="EMBL" id="MCX2839295.1"/>
    </source>
</evidence>
<dbReference type="GO" id="GO:0005829">
    <property type="term" value="C:cytosol"/>
    <property type="evidence" value="ECO:0007669"/>
    <property type="project" value="TreeGrafter"/>
</dbReference>
<keyword evidence="6" id="KW-1185">Reference proteome</keyword>
<keyword evidence="3 4" id="KW-0448">Lipopolysaccharide biosynthesis</keyword>
<dbReference type="Pfam" id="PF02348">
    <property type="entry name" value="CTP_transf_3"/>
    <property type="match status" value="1"/>
</dbReference>
<dbReference type="CDD" id="cd02517">
    <property type="entry name" value="CMP-KDO-Synthetase"/>
    <property type="match status" value="1"/>
</dbReference>
<dbReference type="NCBIfam" id="NF003952">
    <property type="entry name" value="PRK05450.1-5"/>
    <property type="match status" value="1"/>
</dbReference>
<accession>A0A9X3D1I9</accession>
<dbReference type="NCBIfam" id="TIGR00466">
    <property type="entry name" value="kdsB"/>
    <property type="match status" value="1"/>
</dbReference>
<dbReference type="GO" id="GO:0009103">
    <property type="term" value="P:lipopolysaccharide biosynthetic process"/>
    <property type="evidence" value="ECO:0007669"/>
    <property type="project" value="UniProtKB-UniRule"/>
</dbReference>
<dbReference type="EC" id="2.7.7.38" evidence="4"/>
<proteinExistence type="inferred from homology"/>
<dbReference type="SUPFAM" id="SSF53448">
    <property type="entry name" value="Nucleotide-diphospho-sugar transferases"/>
    <property type="match status" value="1"/>
</dbReference>
<comment type="caution">
    <text evidence="5">The sequence shown here is derived from an EMBL/GenBank/DDBJ whole genome shotgun (WGS) entry which is preliminary data.</text>
</comment>
<dbReference type="Proteomes" id="UP001148482">
    <property type="component" value="Unassembled WGS sequence"/>
</dbReference>
<organism evidence="5 6">
    <name type="scientific">Salinimicrobium profundisediminis</name>
    <dbReference type="NCBI Taxonomy" id="2994553"/>
    <lineage>
        <taxon>Bacteria</taxon>
        <taxon>Pseudomonadati</taxon>
        <taxon>Bacteroidota</taxon>
        <taxon>Flavobacteriia</taxon>
        <taxon>Flavobacteriales</taxon>
        <taxon>Flavobacteriaceae</taxon>
        <taxon>Salinimicrobium</taxon>
    </lineage>
</organism>
<sequence length="253" mass="28707">MSTQQPLRIIAMIPARYAATRFPGKLMQDLHGKTVILRTYEAAMKTGLFEEVYVVTDSDVIFDEISSNGGNAIMSKKEHECGSDRIAEAVEDMPVDVVVNVQGDEPMIDTESLRLLLDVFRGKDADLIDLASLKAPLADKKDILNPNNVKVITNKNDFALYFSRSPIPYPRDENTGVTWYKHIGIYAFRKQALMDFYRLPMLKLEATEKIECIRYLEYGKNIKMVETEVKGVGIDTPEDLEEARKILSKKNEH</sequence>
<dbReference type="NCBIfam" id="NF009905">
    <property type="entry name" value="PRK13368.1"/>
    <property type="match status" value="1"/>
</dbReference>
<keyword evidence="2 4" id="KW-0548">Nucleotidyltransferase</keyword>
<comment type="function">
    <text evidence="4">Activates KDO (a required 8-carbon sugar) for incorporation into bacterial lipopolysaccharide in Gram-negative bacteria.</text>
</comment>
<comment type="similarity">
    <text evidence="4">Belongs to the KdsB family.</text>
</comment>
<comment type="subcellular location">
    <subcellularLocation>
        <location evidence="4">Cytoplasm</location>
    </subcellularLocation>
</comment>
<evidence type="ECO:0000256" key="4">
    <source>
        <dbReference type="HAMAP-Rule" id="MF_00057"/>
    </source>
</evidence>
<dbReference type="InterPro" id="IPR029044">
    <property type="entry name" value="Nucleotide-diphossugar_trans"/>
</dbReference>
<keyword evidence="4" id="KW-0963">Cytoplasm</keyword>
<reference evidence="5" key="1">
    <citation type="submission" date="2022-11" db="EMBL/GenBank/DDBJ databases">
        <title>Salinimicrobium profundisediminis sp. nov., isolated from deep-sea sediment of the Mariana Trench.</title>
        <authorList>
            <person name="Fu H."/>
        </authorList>
    </citation>
    <scope>NUCLEOTIDE SEQUENCE</scope>
    <source>
        <strain evidence="5">MT39</strain>
    </source>
</reference>
<gene>
    <name evidence="4 5" type="primary">kdsB</name>
    <name evidence="5" type="ORF">OQ279_14165</name>
</gene>
<dbReference type="AlphaFoldDB" id="A0A9X3D1I9"/>
<dbReference type="Gene3D" id="3.90.550.10">
    <property type="entry name" value="Spore Coat Polysaccharide Biosynthesis Protein SpsA, Chain A"/>
    <property type="match status" value="1"/>
</dbReference>
<dbReference type="PANTHER" id="PTHR42866:SF2">
    <property type="entry name" value="3-DEOXY-MANNO-OCTULOSONATE CYTIDYLYLTRANSFERASE, MITOCHONDRIAL"/>
    <property type="match status" value="1"/>
</dbReference>
<evidence type="ECO:0000313" key="6">
    <source>
        <dbReference type="Proteomes" id="UP001148482"/>
    </source>
</evidence>
<evidence type="ECO:0000256" key="1">
    <source>
        <dbReference type="ARBA" id="ARBA00022679"/>
    </source>
</evidence>